<gene>
    <name evidence="1" type="ORF">HUW51_19270</name>
</gene>
<dbReference type="RefSeq" id="WP_185271257.1">
    <property type="nucleotide sequence ID" value="NZ_CP055156.1"/>
</dbReference>
<evidence type="ECO:0000313" key="2">
    <source>
        <dbReference type="Proteomes" id="UP000515237"/>
    </source>
</evidence>
<evidence type="ECO:0000313" key="1">
    <source>
        <dbReference type="EMBL" id="QNF34763.1"/>
    </source>
</evidence>
<dbReference type="Proteomes" id="UP000515237">
    <property type="component" value="Chromosome"/>
</dbReference>
<accession>A0A7G7GC79</accession>
<dbReference type="AlphaFoldDB" id="A0A7G7GC79"/>
<sequence length="60" mass="7199">MIVYDQELVEKVYRSCENTYDHVLLPTENQNTFIVIVIDLLAKNIRGHYILNLDREYELK</sequence>
<dbReference type="KEGG" id="aswu:HUW51_19270"/>
<keyword evidence="2" id="KW-1185">Reference proteome</keyword>
<proteinExistence type="predicted"/>
<reference evidence="1 2" key="1">
    <citation type="journal article" date="2018" name="Int. J. Syst. Evol. Microbiol.">
        <title>Adhaeribacter swui sp. nov., isolated from wet mud.</title>
        <authorList>
            <person name="Kim D.U."/>
            <person name="Kim K.W."/>
            <person name="Kang M.S."/>
            <person name="Kim J.Y."/>
            <person name="Jang J.H."/>
            <person name="Kim M.K."/>
        </authorList>
    </citation>
    <scope>NUCLEOTIDE SEQUENCE [LARGE SCALE GENOMIC DNA]</scope>
    <source>
        <strain evidence="1 2">KCTC 52873</strain>
    </source>
</reference>
<name>A0A7G7GC79_9BACT</name>
<dbReference type="EMBL" id="CP055156">
    <property type="protein sequence ID" value="QNF34763.1"/>
    <property type="molecule type" value="Genomic_DNA"/>
</dbReference>
<protein>
    <submittedName>
        <fullName evidence="1">Uncharacterized protein</fullName>
    </submittedName>
</protein>
<organism evidence="1 2">
    <name type="scientific">Adhaeribacter swui</name>
    <dbReference type="NCBI Taxonomy" id="2086471"/>
    <lineage>
        <taxon>Bacteria</taxon>
        <taxon>Pseudomonadati</taxon>
        <taxon>Bacteroidota</taxon>
        <taxon>Cytophagia</taxon>
        <taxon>Cytophagales</taxon>
        <taxon>Hymenobacteraceae</taxon>
        <taxon>Adhaeribacter</taxon>
    </lineage>
</organism>